<evidence type="ECO:0000256" key="1">
    <source>
        <dbReference type="ARBA" id="ARBA00022821"/>
    </source>
</evidence>
<protein>
    <recommendedName>
        <fullName evidence="3">NB-ARC domain-containing protein</fullName>
    </recommendedName>
</protein>
<dbReference type="EMBL" id="QGKV02002055">
    <property type="protein sequence ID" value="KAF3497108.1"/>
    <property type="molecule type" value="Genomic_DNA"/>
</dbReference>
<dbReference type="Gene3D" id="3.40.50.300">
    <property type="entry name" value="P-loop containing nucleotide triphosphate hydrolases"/>
    <property type="match status" value="1"/>
</dbReference>
<evidence type="ECO:0000313" key="5">
    <source>
        <dbReference type="Proteomes" id="UP000266723"/>
    </source>
</evidence>
<dbReference type="InterPro" id="IPR002182">
    <property type="entry name" value="NB-ARC"/>
</dbReference>
<reference evidence="4 5" key="1">
    <citation type="journal article" date="2020" name="BMC Genomics">
        <title>Intraspecific diversification of the crop wild relative Brassica cretica Lam. using demographic model selection.</title>
        <authorList>
            <person name="Kioukis A."/>
            <person name="Michalopoulou V.A."/>
            <person name="Briers L."/>
            <person name="Pirintsos S."/>
            <person name="Studholme D.J."/>
            <person name="Pavlidis P."/>
            <person name="Sarris P.F."/>
        </authorList>
    </citation>
    <scope>NUCLEOTIDE SEQUENCE [LARGE SCALE GENOMIC DNA]</scope>
    <source>
        <strain evidence="5">cv. PFS-1207/04</strain>
    </source>
</reference>
<dbReference type="InterPro" id="IPR050905">
    <property type="entry name" value="Plant_NBS-LRR"/>
</dbReference>
<sequence>MGNVITLQVSCDHVLNGFSSCFCGKVNYIRNFRKNLEELRTATNLLSAKREDVLRRVQREERNGLRRLAVVQVWLNNVVAIENEFHELHTACLVELQRLCFCGICPKNLKSRYRYGRLVFLMLKKIKLYCSEVLEVVTQPDIDMMEERPIPPDIVGRETMLESAWNHLMDAGTQTMGLYGMGGVGKTTLLEQMNNKFRGANDRFDIVIWIVVSKDKGVEKIQDGIAEKLGITGGAWDRKNKSQKKTGIHTSMSQMRFVLLLDDLWSKVDLKEIGVPFPTRENESKVVFTTRSREVCGRMGVDDPMEMKENQKKNNVKPIVLYQPEEATPELE</sequence>
<evidence type="ECO:0000313" key="4">
    <source>
        <dbReference type="EMBL" id="KAF3497108.1"/>
    </source>
</evidence>
<accession>A0ABQ7AHI6</accession>
<keyword evidence="1" id="KW-0611">Plant defense</keyword>
<dbReference type="Pfam" id="PF00931">
    <property type="entry name" value="NB-ARC"/>
    <property type="match status" value="1"/>
</dbReference>
<evidence type="ECO:0000259" key="3">
    <source>
        <dbReference type="Pfam" id="PF00931"/>
    </source>
</evidence>
<dbReference type="SUPFAM" id="SSF52540">
    <property type="entry name" value="P-loop containing nucleoside triphosphate hydrolases"/>
    <property type="match status" value="1"/>
</dbReference>
<name>A0ABQ7AHI6_BRACR</name>
<gene>
    <name evidence="4" type="ORF">DY000_02052994</name>
</gene>
<dbReference type="PANTHER" id="PTHR33463:SF220">
    <property type="entry name" value="NB-ARC DOMAIN-CONTAINING PROTEIN"/>
    <property type="match status" value="1"/>
</dbReference>
<dbReference type="Proteomes" id="UP000266723">
    <property type="component" value="Unassembled WGS sequence"/>
</dbReference>
<dbReference type="PANTHER" id="PTHR33463">
    <property type="entry name" value="NB-ARC DOMAIN-CONTAINING PROTEIN-RELATED"/>
    <property type="match status" value="1"/>
</dbReference>
<organism evidence="4 5">
    <name type="scientific">Brassica cretica</name>
    <name type="common">Mustard</name>
    <dbReference type="NCBI Taxonomy" id="69181"/>
    <lineage>
        <taxon>Eukaryota</taxon>
        <taxon>Viridiplantae</taxon>
        <taxon>Streptophyta</taxon>
        <taxon>Embryophyta</taxon>
        <taxon>Tracheophyta</taxon>
        <taxon>Spermatophyta</taxon>
        <taxon>Magnoliopsida</taxon>
        <taxon>eudicotyledons</taxon>
        <taxon>Gunneridae</taxon>
        <taxon>Pentapetalae</taxon>
        <taxon>rosids</taxon>
        <taxon>malvids</taxon>
        <taxon>Brassicales</taxon>
        <taxon>Brassicaceae</taxon>
        <taxon>Brassiceae</taxon>
        <taxon>Brassica</taxon>
    </lineage>
</organism>
<dbReference type="InterPro" id="IPR027417">
    <property type="entry name" value="P-loop_NTPase"/>
</dbReference>
<comment type="caution">
    <text evidence="4">The sequence shown here is derived from an EMBL/GenBank/DDBJ whole genome shotgun (WGS) entry which is preliminary data.</text>
</comment>
<keyword evidence="5" id="KW-1185">Reference proteome</keyword>
<feature type="region of interest" description="Disordered" evidence="2">
    <location>
        <begin position="303"/>
        <end position="332"/>
    </location>
</feature>
<evidence type="ECO:0000256" key="2">
    <source>
        <dbReference type="SAM" id="MobiDB-lite"/>
    </source>
</evidence>
<proteinExistence type="predicted"/>
<feature type="domain" description="NB-ARC" evidence="3">
    <location>
        <begin position="157"/>
        <end position="308"/>
    </location>
</feature>
<dbReference type="PRINTS" id="PR00364">
    <property type="entry name" value="DISEASERSIST"/>
</dbReference>